<dbReference type="RefSeq" id="WP_310913303.1">
    <property type="nucleotide sequence ID" value="NZ_JAVLVT010000008.1"/>
</dbReference>
<dbReference type="PROSITE" id="PS01184">
    <property type="entry name" value="UBIE_2"/>
    <property type="match status" value="1"/>
</dbReference>
<evidence type="ECO:0000256" key="4">
    <source>
        <dbReference type="HAMAP-Rule" id="MF_01813"/>
    </source>
</evidence>
<name>A0ABU2H8V6_9ACTN</name>
<dbReference type="GO" id="GO:0032259">
    <property type="term" value="P:methylation"/>
    <property type="evidence" value="ECO:0007669"/>
    <property type="project" value="UniProtKB-KW"/>
</dbReference>
<dbReference type="InterPro" id="IPR004033">
    <property type="entry name" value="UbiE/COQ5_MeTrFase"/>
</dbReference>
<dbReference type="PANTHER" id="PTHR43591">
    <property type="entry name" value="METHYLTRANSFERASE"/>
    <property type="match status" value="1"/>
</dbReference>
<feature type="binding site" evidence="4">
    <location>
        <begin position="107"/>
        <end position="108"/>
    </location>
    <ligand>
        <name>S-adenosyl-L-methionine</name>
        <dbReference type="ChEBI" id="CHEBI:59789"/>
    </ligand>
</feature>
<dbReference type="InterPro" id="IPR029063">
    <property type="entry name" value="SAM-dependent_MTases_sf"/>
</dbReference>
<proteinExistence type="inferred from homology"/>
<evidence type="ECO:0000256" key="2">
    <source>
        <dbReference type="ARBA" id="ARBA00022679"/>
    </source>
</evidence>
<feature type="binding site" evidence="4">
    <location>
        <position position="80"/>
    </location>
    <ligand>
        <name>S-adenosyl-L-methionine</name>
        <dbReference type="ChEBI" id="CHEBI:59789"/>
    </ligand>
</feature>
<dbReference type="GO" id="GO:0043770">
    <property type="term" value="F:demethylmenaquinone methyltransferase activity"/>
    <property type="evidence" value="ECO:0007669"/>
    <property type="project" value="UniProtKB-EC"/>
</dbReference>
<feature type="binding site" evidence="4">
    <location>
        <position position="62"/>
    </location>
    <ligand>
        <name>S-adenosyl-L-methionine</name>
        <dbReference type="ChEBI" id="CHEBI:59789"/>
    </ligand>
</feature>
<gene>
    <name evidence="4" type="primary">menG</name>
    <name evidence="5" type="ORF">RIF23_15695</name>
</gene>
<dbReference type="PROSITE" id="PS01183">
    <property type="entry name" value="UBIE_1"/>
    <property type="match status" value="1"/>
</dbReference>
<dbReference type="NCBIfam" id="TIGR01934">
    <property type="entry name" value="MenG_MenH_UbiE"/>
    <property type="match status" value="1"/>
</dbReference>
<dbReference type="HAMAP" id="MF_01813">
    <property type="entry name" value="MenG_UbiE_methyltr"/>
    <property type="match status" value="1"/>
</dbReference>
<protein>
    <recommendedName>
        <fullName evidence="4">Demethylmenaquinone methyltransferase</fullName>
        <ecNumber evidence="4">2.1.1.163</ecNumber>
    </recommendedName>
</protein>
<keyword evidence="3 4" id="KW-0949">S-adenosyl-L-methionine</keyword>
<keyword evidence="6" id="KW-1185">Reference proteome</keyword>
<comment type="pathway">
    <text evidence="4">Quinol/quinone metabolism; menaquinone biosynthesis; menaquinol from 1,4-dihydroxy-2-naphthoate: step 2/2.</text>
</comment>
<dbReference type="CDD" id="cd02440">
    <property type="entry name" value="AdoMet_MTases"/>
    <property type="match status" value="1"/>
</dbReference>
<dbReference type="InterPro" id="IPR023576">
    <property type="entry name" value="UbiE/COQ5_MeTrFase_CS"/>
</dbReference>
<evidence type="ECO:0000256" key="1">
    <source>
        <dbReference type="ARBA" id="ARBA00022603"/>
    </source>
</evidence>
<keyword evidence="2 4" id="KW-0808">Transferase</keyword>
<comment type="catalytic activity">
    <reaction evidence="4">
        <text>a 2-demethylmenaquinol + S-adenosyl-L-methionine = a menaquinol + S-adenosyl-L-homocysteine + H(+)</text>
        <dbReference type="Rhea" id="RHEA:42640"/>
        <dbReference type="Rhea" id="RHEA-COMP:9539"/>
        <dbReference type="Rhea" id="RHEA-COMP:9563"/>
        <dbReference type="ChEBI" id="CHEBI:15378"/>
        <dbReference type="ChEBI" id="CHEBI:18151"/>
        <dbReference type="ChEBI" id="CHEBI:55437"/>
        <dbReference type="ChEBI" id="CHEBI:57856"/>
        <dbReference type="ChEBI" id="CHEBI:59789"/>
        <dbReference type="EC" id="2.1.1.163"/>
    </reaction>
</comment>
<reference evidence="6" key="1">
    <citation type="submission" date="2023-07" db="EMBL/GenBank/DDBJ databases">
        <title>Novel species in the genus Lipingzhangella isolated from Sambhar Salt Lake.</title>
        <authorList>
            <person name="Jiya N."/>
            <person name="Kajale S."/>
            <person name="Sharma A."/>
        </authorList>
    </citation>
    <scope>NUCLEOTIDE SEQUENCE [LARGE SCALE GENOMIC DNA]</scope>
    <source>
        <strain evidence="6">LS1_29</strain>
    </source>
</reference>
<comment type="caution">
    <text evidence="5">The sequence shown here is derived from an EMBL/GenBank/DDBJ whole genome shotgun (WGS) entry which is preliminary data.</text>
</comment>
<evidence type="ECO:0000313" key="5">
    <source>
        <dbReference type="EMBL" id="MDS1271739.1"/>
    </source>
</evidence>
<dbReference type="Gene3D" id="3.40.50.150">
    <property type="entry name" value="Vaccinia Virus protein VP39"/>
    <property type="match status" value="1"/>
</dbReference>
<keyword evidence="4" id="KW-0474">Menaquinone biosynthesis</keyword>
<organism evidence="5 6">
    <name type="scientific">Lipingzhangella rawalii</name>
    <dbReference type="NCBI Taxonomy" id="2055835"/>
    <lineage>
        <taxon>Bacteria</taxon>
        <taxon>Bacillati</taxon>
        <taxon>Actinomycetota</taxon>
        <taxon>Actinomycetes</taxon>
        <taxon>Streptosporangiales</taxon>
        <taxon>Nocardiopsidaceae</taxon>
        <taxon>Lipingzhangella</taxon>
    </lineage>
</organism>
<dbReference type="PANTHER" id="PTHR43591:SF24">
    <property type="entry name" value="2-METHOXY-6-POLYPRENYL-1,4-BENZOQUINOL METHYLASE, MITOCHONDRIAL"/>
    <property type="match status" value="1"/>
</dbReference>
<comment type="function">
    <text evidence="4">Methyltransferase required for the conversion of demethylmenaquinol (DMKH2) to menaquinol (MKH2).</text>
</comment>
<evidence type="ECO:0000256" key="3">
    <source>
        <dbReference type="ARBA" id="ARBA00022691"/>
    </source>
</evidence>
<evidence type="ECO:0000313" key="6">
    <source>
        <dbReference type="Proteomes" id="UP001250214"/>
    </source>
</evidence>
<feature type="binding site" evidence="4">
    <location>
        <position position="124"/>
    </location>
    <ligand>
        <name>S-adenosyl-L-methionine</name>
        <dbReference type="ChEBI" id="CHEBI:59789"/>
    </ligand>
</feature>
<dbReference type="PROSITE" id="PS51608">
    <property type="entry name" value="SAM_MT_UBIE"/>
    <property type="match status" value="1"/>
</dbReference>
<dbReference type="Pfam" id="PF01209">
    <property type="entry name" value="Ubie_methyltran"/>
    <property type="match status" value="1"/>
</dbReference>
<dbReference type="NCBIfam" id="NF001241">
    <property type="entry name" value="PRK00216.1-2"/>
    <property type="match status" value="1"/>
</dbReference>
<dbReference type="Proteomes" id="UP001250214">
    <property type="component" value="Unassembled WGS sequence"/>
</dbReference>
<dbReference type="EMBL" id="JAVLVT010000008">
    <property type="protein sequence ID" value="MDS1271739.1"/>
    <property type="molecule type" value="Genomic_DNA"/>
</dbReference>
<dbReference type="SUPFAM" id="SSF53335">
    <property type="entry name" value="S-adenosyl-L-methionine-dependent methyltransferases"/>
    <property type="match status" value="1"/>
</dbReference>
<sequence>MTRPDLAKNPDDVSTMFDQVAQRYDLLNTVMSAGQDRIWRRAVARELEAYSGELVLDLAAGTGTSSESFAAGGARVIACDFSMGMLTVGAQRRGGANRRGVTCVAGDAVHLPFAAETFDAVTISFGLRNVVDTQAALQELLRVTKPGGRLVLCEFSHPPSRVLDWIYTRGIRIGLPLLTRRLTPNPEAYEYLPESIAAWPDQRQLSAELTRSGWTTVRWRNLSLGAVAVHRATRPTSH</sequence>
<comment type="similarity">
    <text evidence="4">Belongs to the class I-like SAM-binding methyltransferase superfamily. MenG/UbiE family.</text>
</comment>
<dbReference type="EC" id="2.1.1.163" evidence="4"/>
<accession>A0ABU2H8V6</accession>
<keyword evidence="1 4" id="KW-0489">Methyltransferase</keyword>